<accession>S7TDD0</accession>
<feature type="domain" description="Response regulatory" evidence="4">
    <location>
        <begin position="4"/>
        <end position="118"/>
    </location>
</feature>
<dbReference type="InterPro" id="IPR011006">
    <property type="entry name" value="CheY-like_superfamily"/>
</dbReference>
<dbReference type="Gene3D" id="3.40.50.2300">
    <property type="match status" value="1"/>
</dbReference>
<sequence>MPENILLIDDEKDFLDVMTERMEARGFEVSTSMSAEEALGMIKKGAYDAIILDLQMPGMDGIEALKAIKDIQPEAQIILLTGHATVEKGVEAIKLGATDFIEKPADLETLSRKIKNAHAEKIMIVEKKEKEAVIDALKRFGM</sequence>
<feature type="modified residue" description="4-aspartylphosphate" evidence="3">
    <location>
        <position position="53"/>
    </location>
</feature>
<dbReference type="SUPFAM" id="SSF52172">
    <property type="entry name" value="CheY-like"/>
    <property type="match status" value="1"/>
</dbReference>
<evidence type="ECO:0000256" key="3">
    <source>
        <dbReference type="PROSITE-ProRule" id="PRU00169"/>
    </source>
</evidence>
<dbReference type="EMBL" id="ATHJ01000109">
    <property type="protein sequence ID" value="EPR35187.1"/>
    <property type="molecule type" value="Genomic_DNA"/>
</dbReference>
<protein>
    <submittedName>
        <fullName evidence="5">Response regulator receiver protein</fullName>
    </submittedName>
</protein>
<gene>
    <name evidence="5" type="ORF">dsmv_3179</name>
</gene>
<dbReference type="OrthoDB" id="9788090at2"/>
<reference evidence="5 6" key="1">
    <citation type="journal article" date="2013" name="Genome Announc.">
        <title>Draft genome sequences for three mercury-methylating, sulfate-reducing bacteria.</title>
        <authorList>
            <person name="Brown S.D."/>
            <person name="Hurt R.A.Jr."/>
            <person name="Gilmour C.C."/>
            <person name="Elias D.A."/>
        </authorList>
    </citation>
    <scope>NUCLEOTIDE SEQUENCE [LARGE SCALE GENOMIC DNA]</scope>
    <source>
        <strain evidence="5 6">DSM 2059</strain>
    </source>
</reference>
<dbReference type="GO" id="GO:0000160">
    <property type="term" value="P:phosphorelay signal transduction system"/>
    <property type="evidence" value="ECO:0007669"/>
    <property type="project" value="UniProtKB-KW"/>
</dbReference>
<keyword evidence="1 3" id="KW-0597">Phosphoprotein</keyword>
<proteinExistence type="predicted"/>
<evidence type="ECO:0000256" key="2">
    <source>
        <dbReference type="ARBA" id="ARBA00023012"/>
    </source>
</evidence>
<evidence type="ECO:0000256" key="1">
    <source>
        <dbReference type="ARBA" id="ARBA00022553"/>
    </source>
</evidence>
<dbReference type="Pfam" id="PF00072">
    <property type="entry name" value="Response_reg"/>
    <property type="match status" value="1"/>
</dbReference>
<dbReference type="InterPro" id="IPR001789">
    <property type="entry name" value="Sig_transdc_resp-reg_receiver"/>
</dbReference>
<dbReference type="PANTHER" id="PTHR44591:SF14">
    <property type="entry name" value="PROTEIN PILG"/>
    <property type="match status" value="1"/>
</dbReference>
<keyword evidence="2" id="KW-0902">Two-component regulatory system</keyword>
<evidence type="ECO:0000259" key="4">
    <source>
        <dbReference type="PROSITE" id="PS50110"/>
    </source>
</evidence>
<name>S7TDD0_DESML</name>
<dbReference type="STRING" id="897.B2D07_09915"/>
<dbReference type="AlphaFoldDB" id="S7TDD0"/>
<dbReference type="Proteomes" id="UP000014977">
    <property type="component" value="Unassembled WGS sequence"/>
</dbReference>
<dbReference type="RefSeq" id="WP_020878269.1">
    <property type="nucleotide sequence ID" value="NZ_ATHJ01000109.1"/>
</dbReference>
<evidence type="ECO:0000313" key="5">
    <source>
        <dbReference type="EMBL" id="EPR35187.1"/>
    </source>
</evidence>
<dbReference type="PROSITE" id="PS50110">
    <property type="entry name" value="RESPONSE_REGULATORY"/>
    <property type="match status" value="1"/>
</dbReference>
<dbReference type="PANTHER" id="PTHR44591">
    <property type="entry name" value="STRESS RESPONSE REGULATOR PROTEIN 1"/>
    <property type="match status" value="1"/>
</dbReference>
<dbReference type="eggNOG" id="COG2204">
    <property type="taxonomic scope" value="Bacteria"/>
</dbReference>
<evidence type="ECO:0000313" key="6">
    <source>
        <dbReference type="Proteomes" id="UP000014977"/>
    </source>
</evidence>
<organism evidence="5 6">
    <name type="scientific">Desulfococcus multivorans DSM 2059</name>
    <dbReference type="NCBI Taxonomy" id="1121405"/>
    <lineage>
        <taxon>Bacteria</taxon>
        <taxon>Pseudomonadati</taxon>
        <taxon>Thermodesulfobacteriota</taxon>
        <taxon>Desulfobacteria</taxon>
        <taxon>Desulfobacterales</taxon>
        <taxon>Desulfococcaceae</taxon>
        <taxon>Desulfococcus</taxon>
    </lineage>
</organism>
<comment type="caution">
    <text evidence="5">The sequence shown here is derived from an EMBL/GenBank/DDBJ whole genome shotgun (WGS) entry which is preliminary data.</text>
</comment>
<keyword evidence="6" id="KW-1185">Reference proteome</keyword>
<dbReference type="InterPro" id="IPR050595">
    <property type="entry name" value="Bact_response_regulator"/>
</dbReference>
<dbReference type="SMART" id="SM00448">
    <property type="entry name" value="REC"/>
    <property type="match status" value="1"/>
</dbReference>